<dbReference type="GO" id="GO:0008233">
    <property type="term" value="F:peptidase activity"/>
    <property type="evidence" value="ECO:0007669"/>
    <property type="project" value="UniProtKB-KW"/>
</dbReference>
<dbReference type="Proteomes" id="UP000185744">
    <property type="component" value="Unassembled WGS sequence"/>
</dbReference>
<protein>
    <submittedName>
        <fullName evidence="1">Surface protease of transglutaminase family</fullName>
    </submittedName>
</protein>
<keyword evidence="2" id="KW-1185">Reference proteome</keyword>
<dbReference type="EMBL" id="MSDW01000001">
    <property type="protein sequence ID" value="OKY77783.1"/>
    <property type="molecule type" value="Genomic_DNA"/>
</dbReference>
<sequence>MNVPPKHITIITDLVNSFQEYAQKNSYNKIETTEMIIDFVHSLKYTEDKVTTQYDEYLRYSIETLVDQGGDYEDTAILMTTLLNEMDYKAGLAVLTNENHIISIVKEDPSIEGTYYKYNGNKILLPRNNRRKLGYRRKTP</sequence>
<reference evidence="1" key="1">
    <citation type="submission" date="2016-12" db="EMBL/GenBank/DDBJ databases">
        <title>Discovery of methanogenic haloarchaea.</title>
        <authorList>
            <person name="Sorokin D.Y."/>
            <person name="Makarova K.S."/>
            <person name="Abbas B."/>
            <person name="Ferrer M."/>
            <person name="Golyshin P.N."/>
        </authorList>
    </citation>
    <scope>NUCLEOTIDE SEQUENCE [LARGE SCALE GENOMIC DNA]</scope>
    <source>
        <strain evidence="1">HMET1</strain>
    </source>
</reference>
<keyword evidence="1" id="KW-0378">Hydrolase</keyword>
<gene>
    <name evidence="1" type="ORF">BTN85_0252</name>
</gene>
<comment type="caution">
    <text evidence="1">The sequence shown here is derived from an EMBL/GenBank/DDBJ whole genome shotgun (WGS) entry which is preliminary data.</text>
</comment>
<keyword evidence="1" id="KW-0645">Protease</keyword>
<accession>A0A1Q6DTW2</accession>
<dbReference type="AlphaFoldDB" id="A0A1Q6DTW2"/>
<evidence type="ECO:0000313" key="1">
    <source>
        <dbReference type="EMBL" id="OKY77783.1"/>
    </source>
</evidence>
<dbReference type="Gene3D" id="3.10.620.30">
    <property type="match status" value="1"/>
</dbReference>
<proteinExistence type="predicted"/>
<evidence type="ECO:0000313" key="2">
    <source>
        <dbReference type="Proteomes" id="UP000185744"/>
    </source>
</evidence>
<organism evidence="1 2">
    <name type="scientific">Methanohalarchaeum thermophilum</name>
    <dbReference type="NCBI Taxonomy" id="1903181"/>
    <lineage>
        <taxon>Archaea</taxon>
        <taxon>Methanobacteriati</taxon>
        <taxon>Methanobacteriota</taxon>
        <taxon>Methanonatronarchaeia</taxon>
        <taxon>Methanonatronarchaeales</taxon>
        <taxon>Methanonatronarchaeaceae</taxon>
        <taxon>Candidatus Methanohalarchaeum</taxon>
    </lineage>
</organism>
<dbReference type="InParanoid" id="A0A1Q6DTW2"/>
<dbReference type="GO" id="GO:0006508">
    <property type="term" value="P:proteolysis"/>
    <property type="evidence" value="ECO:0007669"/>
    <property type="project" value="UniProtKB-KW"/>
</dbReference>
<name>A0A1Q6DTW2_METT1</name>